<feature type="transmembrane region" description="Helical" evidence="1">
    <location>
        <begin position="6"/>
        <end position="25"/>
    </location>
</feature>
<keyword evidence="1" id="KW-1133">Transmembrane helix</keyword>
<organism evidence="2 3">
    <name type="scientific">Streptomyces morookaense</name>
    <name type="common">Streptoverticillium morookaense</name>
    <dbReference type="NCBI Taxonomy" id="1970"/>
    <lineage>
        <taxon>Bacteria</taxon>
        <taxon>Bacillati</taxon>
        <taxon>Actinomycetota</taxon>
        <taxon>Actinomycetes</taxon>
        <taxon>Kitasatosporales</taxon>
        <taxon>Streptomycetaceae</taxon>
        <taxon>Streptomyces</taxon>
    </lineage>
</organism>
<feature type="transmembrane region" description="Helical" evidence="1">
    <location>
        <begin position="37"/>
        <end position="61"/>
    </location>
</feature>
<evidence type="ECO:0000313" key="3">
    <source>
        <dbReference type="Proteomes" id="UP000587462"/>
    </source>
</evidence>
<evidence type="ECO:0000313" key="2">
    <source>
        <dbReference type="EMBL" id="NVK78730.1"/>
    </source>
</evidence>
<name>A0A7Y7B4J0_STRMO</name>
<dbReference type="EMBL" id="JABBXF010000029">
    <property type="protein sequence ID" value="NVK78730.1"/>
    <property type="molecule type" value="Genomic_DNA"/>
</dbReference>
<feature type="transmembrane region" description="Helical" evidence="1">
    <location>
        <begin position="119"/>
        <end position="138"/>
    </location>
</feature>
<sequence>MPRTLLALGAAVIGAAGCVWYLPALSDLRAGDDRPPALRTAALACLTGWGTLAAVVLLLLAQAPWRVAGAVAAVGAAAASSLAVRAGLLRRRDRREAGQWAEQLGAPPVAAPGRPGRTALAWGLSGVALAAAGTPFLVRQLLLA</sequence>
<reference evidence="2 3" key="1">
    <citation type="submission" date="2020-04" db="EMBL/GenBank/DDBJ databases">
        <title>Draft Genome Sequence of Streptomyces morookaense DSM 40503, an 8-azaguanine-producing strain.</title>
        <authorList>
            <person name="Qi J."/>
            <person name="Gao J.-M."/>
        </authorList>
    </citation>
    <scope>NUCLEOTIDE SEQUENCE [LARGE SCALE GENOMIC DNA]</scope>
    <source>
        <strain evidence="2 3">DSM 40503</strain>
    </source>
</reference>
<proteinExistence type="predicted"/>
<dbReference type="PROSITE" id="PS51257">
    <property type="entry name" value="PROKAR_LIPOPROTEIN"/>
    <property type="match status" value="1"/>
</dbReference>
<keyword evidence="1" id="KW-0472">Membrane</keyword>
<comment type="caution">
    <text evidence="2">The sequence shown here is derived from an EMBL/GenBank/DDBJ whole genome shotgun (WGS) entry which is preliminary data.</text>
</comment>
<keyword evidence="1" id="KW-0812">Transmembrane</keyword>
<gene>
    <name evidence="2" type="ORF">HG542_13760</name>
</gene>
<keyword evidence="3" id="KW-1185">Reference proteome</keyword>
<evidence type="ECO:0000256" key="1">
    <source>
        <dbReference type="SAM" id="Phobius"/>
    </source>
</evidence>
<accession>A0A7Y7B4J0</accession>
<dbReference type="RefSeq" id="WP_176606541.1">
    <property type="nucleotide sequence ID" value="NZ_BNBU01000006.1"/>
</dbReference>
<protein>
    <submittedName>
        <fullName evidence="2">Uncharacterized protein</fullName>
    </submittedName>
</protein>
<dbReference type="Proteomes" id="UP000587462">
    <property type="component" value="Unassembled WGS sequence"/>
</dbReference>
<feature type="transmembrane region" description="Helical" evidence="1">
    <location>
        <begin position="67"/>
        <end position="88"/>
    </location>
</feature>
<dbReference type="AlphaFoldDB" id="A0A7Y7B4J0"/>